<organism evidence="1">
    <name type="scientific">Glycine soja</name>
    <name type="common">Wild soybean</name>
    <dbReference type="NCBI Taxonomy" id="3848"/>
    <lineage>
        <taxon>Eukaryota</taxon>
        <taxon>Viridiplantae</taxon>
        <taxon>Streptophyta</taxon>
        <taxon>Embryophyta</taxon>
        <taxon>Tracheophyta</taxon>
        <taxon>Spermatophyta</taxon>
        <taxon>Magnoliopsida</taxon>
        <taxon>eudicotyledons</taxon>
        <taxon>Gunneridae</taxon>
        <taxon>Pentapetalae</taxon>
        <taxon>rosids</taxon>
        <taxon>fabids</taxon>
        <taxon>Fabales</taxon>
        <taxon>Fabaceae</taxon>
        <taxon>Papilionoideae</taxon>
        <taxon>50 kb inversion clade</taxon>
        <taxon>NPAAA clade</taxon>
        <taxon>indigoferoid/millettioid clade</taxon>
        <taxon>Phaseoleae</taxon>
        <taxon>Glycine</taxon>
        <taxon>Glycine subgen. Soja</taxon>
    </lineage>
</organism>
<dbReference type="PANTHER" id="PTHR47074">
    <property type="entry name" value="BNAC02G40300D PROTEIN"/>
    <property type="match status" value="1"/>
</dbReference>
<evidence type="ECO:0000313" key="1">
    <source>
        <dbReference type="EMBL" id="KHN14078.1"/>
    </source>
</evidence>
<gene>
    <name evidence="1" type="ORF">glysoja_033305</name>
</gene>
<dbReference type="SUPFAM" id="SSF53098">
    <property type="entry name" value="Ribonuclease H-like"/>
    <property type="match status" value="1"/>
</dbReference>
<name>A0A0B2Q272_GLYSO</name>
<dbReference type="InterPro" id="IPR036397">
    <property type="entry name" value="RNaseH_sf"/>
</dbReference>
<protein>
    <recommendedName>
        <fullName evidence="2">RNase H type-1 domain-containing protein</fullName>
    </recommendedName>
</protein>
<dbReference type="GO" id="GO:0003676">
    <property type="term" value="F:nucleic acid binding"/>
    <property type="evidence" value="ECO:0007669"/>
    <property type="project" value="InterPro"/>
</dbReference>
<dbReference type="Gene3D" id="3.30.420.10">
    <property type="entry name" value="Ribonuclease H-like superfamily/Ribonuclease H"/>
    <property type="match status" value="1"/>
</dbReference>
<dbReference type="InterPro" id="IPR012337">
    <property type="entry name" value="RNaseH-like_sf"/>
</dbReference>
<evidence type="ECO:0008006" key="2">
    <source>
        <dbReference type="Google" id="ProtNLM"/>
    </source>
</evidence>
<dbReference type="Proteomes" id="UP000053555">
    <property type="component" value="Unassembled WGS sequence"/>
</dbReference>
<dbReference type="CDD" id="cd06222">
    <property type="entry name" value="RNase_H_like"/>
    <property type="match status" value="1"/>
</dbReference>
<dbReference type="PANTHER" id="PTHR47074:SF73">
    <property type="entry name" value="OS04G0448401 PROTEIN"/>
    <property type="match status" value="1"/>
</dbReference>
<dbReference type="InterPro" id="IPR052929">
    <property type="entry name" value="RNase_H-like_EbsB-rel"/>
</dbReference>
<reference evidence="1" key="1">
    <citation type="submission" date="2014-07" db="EMBL/GenBank/DDBJ databases">
        <title>Identification of a novel salt tolerance gene in wild soybean by whole-genome sequencing.</title>
        <authorList>
            <person name="Lam H.-M."/>
            <person name="Qi X."/>
            <person name="Li M.-W."/>
            <person name="Liu X."/>
            <person name="Xie M."/>
            <person name="Ni M."/>
            <person name="Xu X."/>
        </authorList>
    </citation>
    <scope>NUCLEOTIDE SEQUENCE [LARGE SCALE GENOMIC DNA]</scope>
    <source>
        <tissue evidence="1">Root</tissue>
    </source>
</reference>
<sequence>MKVSNLGTIGVDLKNSDSVKVWIEYDGKVVVFGLSKIAPRCSVEGLGTWSFSKTRCGTHGTPSLKLIIWLGRSKWPLPNPSPSPPDPNTIKINTDGSSFGNPGISGYGGVFRNEHGHVASWFLGQHLLMVYSPSCSVSWRYSWLSFCPVVCYTFNHTLREGHRVADWLAKEGASSSCPSQLSSSLPDHALGFFYPRGS</sequence>
<accession>A0A0B2Q272</accession>
<proteinExistence type="predicted"/>
<dbReference type="EMBL" id="KN661865">
    <property type="protein sequence ID" value="KHN14078.1"/>
    <property type="molecule type" value="Genomic_DNA"/>
</dbReference>
<dbReference type="InterPro" id="IPR044730">
    <property type="entry name" value="RNase_H-like_dom_plant"/>
</dbReference>
<dbReference type="AlphaFoldDB" id="A0A0B2Q272"/>